<dbReference type="OrthoDB" id="8043893at2759"/>
<evidence type="ECO:0000313" key="5">
    <source>
        <dbReference type="EnsemblMetazoa" id="SCAU001249-PA"/>
    </source>
</evidence>
<keyword evidence="1" id="KW-0238">DNA-binding</keyword>
<feature type="compositionally biased region" description="Polar residues" evidence="3">
    <location>
        <begin position="274"/>
        <end position="290"/>
    </location>
</feature>
<dbReference type="AlphaFoldDB" id="A0A1I8NQX1"/>
<keyword evidence="2" id="KW-0539">Nucleus</keyword>
<keyword evidence="6" id="KW-1185">Reference proteome</keyword>
<proteinExistence type="predicted"/>
<organism evidence="5 6">
    <name type="scientific">Stomoxys calcitrans</name>
    <name type="common">Stable fly</name>
    <name type="synonym">Conops calcitrans</name>
    <dbReference type="NCBI Taxonomy" id="35570"/>
    <lineage>
        <taxon>Eukaryota</taxon>
        <taxon>Metazoa</taxon>
        <taxon>Ecdysozoa</taxon>
        <taxon>Arthropoda</taxon>
        <taxon>Hexapoda</taxon>
        <taxon>Insecta</taxon>
        <taxon>Pterygota</taxon>
        <taxon>Neoptera</taxon>
        <taxon>Endopterygota</taxon>
        <taxon>Diptera</taxon>
        <taxon>Brachycera</taxon>
        <taxon>Muscomorpha</taxon>
        <taxon>Muscoidea</taxon>
        <taxon>Muscidae</taxon>
        <taxon>Stomoxys</taxon>
    </lineage>
</organism>
<feature type="region of interest" description="Disordered" evidence="3">
    <location>
        <begin position="214"/>
        <end position="297"/>
    </location>
</feature>
<gene>
    <name evidence="5" type="primary">106091598</name>
</gene>
<dbReference type="KEGG" id="scac:106091598"/>
<evidence type="ECO:0000256" key="3">
    <source>
        <dbReference type="SAM" id="MobiDB-lite"/>
    </source>
</evidence>
<dbReference type="Proteomes" id="UP000095300">
    <property type="component" value="Unassembled WGS sequence"/>
</dbReference>
<dbReference type="GO" id="GO:0003677">
    <property type="term" value="F:DNA binding"/>
    <property type="evidence" value="ECO:0007669"/>
    <property type="project" value="UniProtKB-KW"/>
</dbReference>
<feature type="domain" description="HTH CENPB-type" evidence="4">
    <location>
        <begin position="90"/>
        <end position="155"/>
    </location>
</feature>
<evidence type="ECO:0000259" key="4">
    <source>
        <dbReference type="SMART" id="SM00674"/>
    </source>
</evidence>
<reference evidence="5" key="1">
    <citation type="submission" date="2020-05" db="UniProtKB">
        <authorList>
            <consortium name="EnsemblMetazoa"/>
        </authorList>
    </citation>
    <scope>IDENTIFICATION</scope>
    <source>
        <strain evidence="5">USDA</strain>
    </source>
</reference>
<evidence type="ECO:0000256" key="2">
    <source>
        <dbReference type="ARBA" id="ARBA00023242"/>
    </source>
</evidence>
<dbReference type="InterPro" id="IPR007889">
    <property type="entry name" value="HTH_Psq"/>
</dbReference>
<evidence type="ECO:0000256" key="1">
    <source>
        <dbReference type="ARBA" id="ARBA00023125"/>
    </source>
</evidence>
<dbReference type="VEuPathDB" id="VectorBase:SCAU001249"/>
<dbReference type="InterPro" id="IPR006600">
    <property type="entry name" value="HTH_CenpB_DNA-bd_dom"/>
</dbReference>
<protein>
    <recommendedName>
        <fullName evidence="4">HTH CENPB-type domain-containing protein</fullName>
    </recommendedName>
</protein>
<name>A0A1I8NQX1_STOCA</name>
<dbReference type="SMART" id="SM00674">
    <property type="entry name" value="CENPB"/>
    <property type="match status" value="1"/>
</dbReference>
<dbReference type="EnsemblMetazoa" id="SCAU001249-RA">
    <property type="protein sequence ID" value="SCAU001249-PA"/>
    <property type="gene ID" value="SCAU001249"/>
</dbReference>
<feature type="compositionally biased region" description="Polar residues" evidence="3">
    <location>
        <begin position="230"/>
        <end position="246"/>
    </location>
</feature>
<sequence length="345" mass="40135">MDNALQSHCNCRKCTSLTLKQRIGVIHEYESHRSKKPSIKSLASKFDCCYSEIKKILLNRDAIIFAYKSMGRQKLANSNEMPPHLTPERLEKLEFFGKVMFEYIQRVMYCKYAINEQIVLKKAIEIKHHMCMTFFDPGEKWLENFRITYGLIGFDPQSLRLSIQLDETKRPHLSASDIINYVKRMERIEEINQCNGGSPSSYGELKNNEHILPDNELYDDMNGDEEHSQQRGSQNHLPPSNHTSNQSDEHENSNHFPLEPSIVYECNDDDPQDYGNSYSNSHYEQQSNHVNNKKRSSNLTGIESVEEALEHLKLLEEYAMLQDNFRAIGLLTQLEQCFTKQSRTE</sequence>
<accession>A0A1I8NQX1</accession>
<evidence type="ECO:0000313" key="6">
    <source>
        <dbReference type="Proteomes" id="UP000095300"/>
    </source>
</evidence>
<dbReference type="Pfam" id="PF04218">
    <property type="entry name" value="CENP-B_N"/>
    <property type="match status" value="1"/>
</dbReference>